<feature type="compositionally biased region" description="Polar residues" evidence="1">
    <location>
        <begin position="1"/>
        <end position="10"/>
    </location>
</feature>
<keyword evidence="3" id="KW-1185">Reference proteome</keyword>
<evidence type="ECO:0000256" key="1">
    <source>
        <dbReference type="SAM" id="MobiDB-lite"/>
    </source>
</evidence>
<dbReference type="AlphaFoldDB" id="A0A816HRN2"/>
<evidence type="ECO:0000313" key="2">
    <source>
        <dbReference type="EMBL" id="CAF1690658.1"/>
    </source>
</evidence>
<reference evidence="2" key="1">
    <citation type="submission" date="2021-02" db="EMBL/GenBank/DDBJ databases">
        <authorList>
            <person name="Nowell W R."/>
        </authorList>
    </citation>
    <scope>NUCLEOTIDE SEQUENCE</scope>
</reference>
<gene>
    <name evidence="2" type="ORF">XAT740_LOCUS63834</name>
</gene>
<protein>
    <submittedName>
        <fullName evidence="2">Uncharacterized protein</fullName>
    </submittedName>
</protein>
<feature type="region of interest" description="Disordered" evidence="1">
    <location>
        <begin position="1"/>
        <end position="29"/>
    </location>
</feature>
<accession>A0A816HRN2</accession>
<evidence type="ECO:0000313" key="3">
    <source>
        <dbReference type="Proteomes" id="UP000663828"/>
    </source>
</evidence>
<feature type="non-terminal residue" evidence="2">
    <location>
        <position position="1"/>
    </location>
</feature>
<name>A0A816HRN2_ADIRI</name>
<comment type="caution">
    <text evidence="2">The sequence shown here is derived from an EMBL/GenBank/DDBJ whole genome shotgun (WGS) entry which is preliminary data.</text>
</comment>
<proteinExistence type="predicted"/>
<organism evidence="2 3">
    <name type="scientific">Adineta ricciae</name>
    <name type="common">Rotifer</name>
    <dbReference type="NCBI Taxonomy" id="249248"/>
    <lineage>
        <taxon>Eukaryota</taxon>
        <taxon>Metazoa</taxon>
        <taxon>Spiralia</taxon>
        <taxon>Gnathifera</taxon>
        <taxon>Rotifera</taxon>
        <taxon>Eurotatoria</taxon>
        <taxon>Bdelloidea</taxon>
        <taxon>Adinetida</taxon>
        <taxon>Adinetidae</taxon>
        <taxon>Adineta</taxon>
    </lineage>
</organism>
<dbReference type="EMBL" id="CAJNOR010020587">
    <property type="protein sequence ID" value="CAF1690658.1"/>
    <property type="molecule type" value="Genomic_DNA"/>
</dbReference>
<dbReference type="Proteomes" id="UP000663828">
    <property type="component" value="Unassembled WGS sequence"/>
</dbReference>
<sequence>TDLATNPRTPQQKRKALSPVAQERRPTYA</sequence>